<dbReference type="HAMAP" id="MF_00203">
    <property type="entry name" value="UvrC"/>
    <property type="match status" value="1"/>
</dbReference>
<proteinExistence type="inferred from homology"/>
<evidence type="ECO:0000256" key="7">
    <source>
        <dbReference type="HAMAP-Rule" id="MF_00203"/>
    </source>
</evidence>
<dbReference type="InterPro" id="IPR010994">
    <property type="entry name" value="RuvA_2-like"/>
</dbReference>
<evidence type="ECO:0000256" key="6">
    <source>
        <dbReference type="ARBA" id="ARBA00023236"/>
    </source>
</evidence>
<keyword evidence="3 7" id="KW-0228">DNA excision</keyword>
<evidence type="ECO:0000256" key="3">
    <source>
        <dbReference type="ARBA" id="ARBA00022769"/>
    </source>
</evidence>
<sequence>MQEKSPLNFNPHEKSGQSEKILFLREKASQAPNKPGVYLHKANDGKILYVGKAKNLQARLKSYFTGLERHTPKTKALVAKINDFDIIITENEYESLILENNLIKHNKPNYNILLRDDKTYPYIKIDIHEPWPRVTITRKRKKDNSLYFGPYTIAGQVSQLMNIINRFFPLVKCSPTFFKTVTRPCNYYDIKKCLGPCKIKVDKNEYFLYINNVIDILNSKYNLILKKLKDEMEQEAIKLNFEKAALLRDQIRALETLKSNQSVTLEIDIDLDIIGFYWNKTIISLYITNVREGKVIGGNAKIIKNNSEEPEDENNNLKESEQERVFSSILCQYYQNNHLPNNVLFDIEKNFFSEENYNIINKYLKNLKKSQEKTENILFLRKESFLKKNNIVNKPVIKKIKELILLTNKNAENKFFEQVKIDENSNNEMLSLQKFLNLDMPPQWIECYDISTFQGAETVASQVVFKNAKPEKREYKKYIIKETLGKTDDFASLREVIRRRFKDIENYSVPNLIVIDGGTPQIREVGWVFKSLGLDNLNIIGIAKSRTKNDFQSSQILQSFERVVIPVRDSFGKLTPESEPITKNLQLGSPEFKLLTHLRNEAHRFAITFHRNRRTKAGLKSILFDIKGLGSKRRKRLLELYPNLVELTEHSLTDITKNTGISENLLSKVIEKIKKFNEKKS</sequence>
<dbReference type="Pfam" id="PF22920">
    <property type="entry name" value="UvrC_RNaseH"/>
    <property type="match status" value="1"/>
</dbReference>
<keyword evidence="4 7" id="KW-0267">Excision nuclease</keyword>
<organism evidence="11 12">
    <name type="scientific">Spirobacillus cienkowskii</name>
    <dbReference type="NCBI Taxonomy" id="495820"/>
    <lineage>
        <taxon>Bacteria</taxon>
        <taxon>Pseudomonadati</taxon>
        <taxon>Bdellovibrionota</taxon>
        <taxon>Oligoflexia</taxon>
        <taxon>Silvanigrellales</taxon>
        <taxon>Spirobacillus</taxon>
    </lineage>
</organism>
<reference evidence="11" key="1">
    <citation type="submission" date="2018-04" db="EMBL/GenBank/DDBJ databases">
        <title>Draft genome sequence of the Candidatus Spirobacillus cienkowskii, a pathogen of freshwater Daphnia species, reconstructed from hemolymph metagenomic reads.</title>
        <authorList>
            <person name="Bresciani L."/>
            <person name="Lemos L.N."/>
            <person name="Wale N."/>
            <person name="Lin J.Y."/>
            <person name="Fernandes G.R."/>
            <person name="Duffy M.A."/>
            <person name="Rodrigues J.M."/>
        </authorList>
    </citation>
    <scope>NUCLEOTIDE SEQUENCE [LARGE SCALE GENOMIC DNA]</scope>
    <source>
        <strain evidence="11">Binning01</strain>
    </source>
</reference>
<protein>
    <recommendedName>
        <fullName evidence="7">UvrABC system protein C</fullName>
        <shortName evidence="7">Protein UvrC</shortName>
    </recommendedName>
    <alternativeName>
        <fullName evidence="7">Excinuclease ABC subunit C</fullName>
    </alternativeName>
</protein>
<dbReference type="Pfam" id="PF01541">
    <property type="entry name" value="GIY-YIG"/>
    <property type="match status" value="1"/>
</dbReference>
<comment type="subcellular location">
    <subcellularLocation>
        <location evidence="7">Cytoplasm</location>
    </subcellularLocation>
</comment>
<dbReference type="InterPro" id="IPR035901">
    <property type="entry name" value="GIY-YIG_endonuc_sf"/>
</dbReference>
<dbReference type="PANTHER" id="PTHR30562">
    <property type="entry name" value="UVRC/OXIDOREDUCTASE"/>
    <property type="match status" value="1"/>
</dbReference>
<dbReference type="PANTHER" id="PTHR30562:SF1">
    <property type="entry name" value="UVRABC SYSTEM PROTEIN C"/>
    <property type="match status" value="1"/>
</dbReference>
<dbReference type="Pfam" id="PF02151">
    <property type="entry name" value="UVR"/>
    <property type="match status" value="1"/>
</dbReference>
<dbReference type="NCBIfam" id="TIGR00194">
    <property type="entry name" value="uvrC"/>
    <property type="match status" value="1"/>
</dbReference>
<evidence type="ECO:0000256" key="2">
    <source>
        <dbReference type="ARBA" id="ARBA00022763"/>
    </source>
</evidence>
<dbReference type="InterPro" id="IPR038476">
    <property type="entry name" value="UvrC_RNase_H_dom_sf"/>
</dbReference>
<dbReference type="EMBL" id="QOVW01000067">
    <property type="protein sequence ID" value="RDB36080.1"/>
    <property type="molecule type" value="Genomic_DNA"/>
</dbReference>
<name>A0A369KRR8_9BACT</name>
<dbReference type="GO" id="GO:0009381">
    <property type="term" value="F:excinuclease ABC activity"/>
    <property type="evidence" value="ECO:0007669"/>
    <property type="project" value="UniProtKB-UniRule"/>
</dbReference>
<dbReference type="Proteomes" id="UP000253934">
    <property type="component" value="Unassembled WGS sequence"/>
</dbReference>
<evidence type="ECO:0000259" key="10">
    <source>
        <dbReference type="PROSITE" id="PS50165"/>
    </source>
</evidence>
<dbReference type="SUPFAM" id="SSF82771">
    <property type="entry name" value="GIY-YIG endonuclease"/>
    <property type="match status" value="1"/>
</dbReference>
<dbReference type="SUPFAM" id="SSF46600">
    <property type="entry name" value="C-terminal UvrC-binding domain of UvrB"/>
    <property type="match status" value="1"/>
</dbReference>
<dbReference type="InterPro" id="IPR001943">
    <property type="entry name" value="UVR_dom"/>
</dbReference>
<keyword evidence="5 7" id="KW-0234">DNA repair</keyword>
<dbReference type="InterPro" id="IPR050066">
    <property type="entry name" value="UvrABC_protein_C"/>
</dbReference>
<dbReference type="AlphaFoldDB" id="A0A369KRR8"/>
<evidence type="ECO:0000259" key="9">
    <source>
        <dbReference type="PROSITE" id="PS50164"/>
    </source>
</evidence>
<feature type="domain" description="GIY-YIG" evidence="9">
    <location>
        <begin position="33"/>
        <end position="112"/>
    </location>
</feature>
<dbReference type="CDD" id="cd10434">
    <property type="entry name" value="GIY-YIG_UvrC_Cho"/>
    <property type="match status" value="1"/>
</dbReference>
<dbReference type="InterPro" id="IPR004791">
    <property type="entry name" value="UvrC"/>
</dbReference>
<dbReference type="Gene3D" id="1.10.150.20">
    <property type="entry name" value="5' to 3' exonuclease, C-terminal subdomain"/>
    <property type="match status" value="1"/>
</dbReference>
<dbReference type="Gene3D" id="3.30.420.340">
    <property type="entry name" value="UvrC, RNAse H endonuclease domain"/>
    <property type="match status" value="1"/>
</dbReference>
<accession>A0A369KRR8</accession>
<dbReference type="InterPro" id="IPR000305">
    <property type="entry name" value="GIY-YIG_endonuc"/>
</dbReference>
<dbReference type="PROSITE" id="PS50151">
    <property type="entry name" value="UVR"/>
    <property type="match status" value="1"/>
</dbReference>
<dbReference type="PROSITE" id="PS50165">
    <property type="entry name" value="UVRC"/>
    <property type="match status" value="1"/>
</dbReference>
<dbReference type="PROSITE" id="PS50164">
    <property type="entry name" value="GIY_YIG"/>
    <property type="match status" value="1"/>
</dbReference>
<evidence type="ECO:0000256" key="1">
    <source>
        <dbReference type="ARBA" id="ARBA00022490"/>
    </source>
</evidence>
<feature type="domain" description="UVR" evidence="8">
    <location>
        <begin position="222"/>
        <end position="257"/>
    </location>
</feature>
<comment type="similarity">
    <text evidence="7">Belongs to the UvrC family.</text>
</comment>
<keyword evidence="12" id="KW-1185">Reference proteome</keyword>
<evidence type="ECO:0000256" key="5">
    <source>
        <dbReference type="ARBA" id="ARBA00023204"/>
    </source>
</evidence>
<dbReference type="InterPro" id="IPR001162">
    <property type="entry name" value="UvrC_RNase_H_dom"/>
</dbReference>
<dbReference type="GO" id="GO:0003677">
    <property type="term" value="F:DNA binding"/>
    <property type="evidence" value="ECO:0007669"/>
    <property type="project" value="UniProtKB-UniRule"/>
</dbReference>
<evidence type="ECO:0000259" key="8">
    <source>
        <dbReference type="PROSITE" id="PS50151"/>
    </source>
</evidence>
<evidence type="ECO:0000256" key="4">
    <source>
        <dbReference type="ARBA" id="ARBA00022881"/>
    </source>
</evidence>
<feature type="domain" description="UvrC family homology region profile" evidence="10">
    <location>
        <begin position="273"/>
        <end position="529"/>
    </location>
</feature>
<evidence type="ECO:0000313" key="11">
    <source>
        <dbReference type="EMBL" id="RDB36080.1"/>
    </source>
</evidence>
<dbReference type="InterPro" id="IPR036876">
    <property type="entry name" value="UVR_dom_sf"/>
</dbReference>
<dbReference type="SUPFAM" id="SSF47781">
    <property type="entry name" value="RuvA domain 2-like"/>
    <property type="match status" value="1"/>
</dbReference>
<dbReference type="Pfam" id="PF08459">
    <property type="entry name" value="UvrC_RNaseH_dom"/>
    <property type="match status" value="1"/>
</dbReference>
<dbReference type="Gene3D" id="3.40.1440.10">
    <property type="entry name" value="GIY-YIG endonuclease"/>
    <property type="match status" value="1"/>
</dbReference>
<dbReference type="FunFam" id="3.40.1440.10:FF:000001">
    <property type="entry name" value="UvrABC system protein C"/>
    <property type="match status" value="1"/>
</dbReference>
<dbReference type="GO" id="GO:0006289">
    <property type="term" value="P:nucleotide-excision repair"/>
    <property type="evidence" value="ECO:0007669"/>
    <property type="project" value="UniProtKB-UniRule"/>
</dbReference>
<gene>
    <name evidence="7" type="primary">uvrC</name>
    <name evidence="11" type="ORF">DCC88_06760</name>
</gene>
<dbReference type="SMART" id="SM00465">
    <property type="entry name" value="GIYc"/>
    <property type="match status" value="1"/>
</dbReference>
<comment type="function">
    <text evidence="7">The UvrABC repair system catalyzes the recognition and processing of DNA lesions. UvrC both incises the 5' and 3' sides of the lesion. The N-terminal half is responsible for the 3' incision and the C-terminal half is responsible for the 5' incision.</text>
</comment>
<dbReference type="GO" id="GO:0009380">
    <property type="term" value="C:excinuclease repair complex"/>
    <property type="evidence" value="ECO:0007669"/>
    <property type="project" value="InterPro"/>
</dbReference>
<keyword evidence="6 7" id="KW-0742">SOS response</keyword>
<evidence type="ECO:0000313" key="12">
    <source>
        <dbReference type="Proteomes" id="UP000253934"/>
    </source>
</evidence>
<dbReference type="Gene3D" id="4.10.860.10">
    <property type="entry name" value="UVR domain"/>
    <property type="match status" value="1"/>
</dbReference>
<dbReference type="GO" id="GO:0009432">
    <property type="term" value="P:SOS response"/>
    <property type="evidence" value="ECO:0007669"/>
    <property type="project" value="UniProtKB-UniRule"/>
</dbReference>
<dbReference type="GO" id="GO:0005737">
    <property type="term" value="C:cytoplasm"/>
    <property type="evidence" value="ECO:0007669"/>
    <property type="project" value="UniProtKB-SubCell"/>
</dbReference>
<keyword evidence="1 7" id="KW-0963">Cytoplasm</keyword>
<comment type="caution">
    <text evidence="11">The sequence shown here is derived from an EMBL/GenBank/DDBJ whole genome shotgun (WGS) entry which is preliminary data.</text>
</comment>
<dbReference type="InterPro" id="IPR047296">
    <property type="entry name" value="GIY-YIG_UvrC_Cho"/>
</dbReference>
<comment type="subunit">
    <text evidence="7">Interacts with UvrB in an incision complex.</text>
</comment>
<keyword evidence="2 7" id="KW-0227">DNA damage</keyword>